<accession>A0ABS8ULK6</accession>
<evidence type="ECO:0000313" key="1">
    <source>
        <dbReference type="EMBL" id="MCD9559726.1"/>
    </source>
</evidence>
<organism evidence="1 2">
    <name type="scientific">Datura stramonium</name>
    <name type="common">Jimsonweed</name>
    <name type="synonym">Common thornapple</name>
    <dbReference type="NCBI Taxonomy" id="4076"/>
    <lineage>
        <taxon>Eukaryota</taxon>
        <taxon>Viridiplantae</taxon>
        <taxon>Streptophyta</taxon>
        <taxon>Embryophyta</taxon>
        <taxon>Tracheophyta</taxon>
        <taxon>Spermatophyta</taxon>
        <taxon>Magnoliopsida</taxon>
        <taxon>eudicotyledons</taxon>
        <taxon>Gunneridae</taxon>
        <taxon>Pentapetalae</taxon>
        <taxon>asterids</taxon>
        <taxon>lamiids</taxon>
        <taxon>Solanales</taxon>
        <taxon>Solanaceae</taxon>
        <taxon>Solanoideae</taxon>
        <taxon>Datureae</taxon>
        <taxon>Datura</taxon>
    </lineage>
</organism>
<evidence type="ECO:0000313" key="2">
    <source>
        <dbReference type="Proteomes" id="UP000823775"/>
    </source>
</evidence>
<gene>
    <name evidence="1" type="ORF">HAX54_017955</name>
</gene>
<name>A0ABS8ULK6_DATST</name>
<proteinExistence type="predicted"/>
<keyword evidence="2" id="KW-1185">Reference proteome</keyword>
<feature type="non-terminal residue" evidence="1">
    <location>
        <position position="52"/>
    </location>
</feature>
<dbReference type="EMBL" id="JACEIK010002200">
    <property type="protein sequence ID" value="MCD9559726.1"/>
    <property type="molecule type" value="Genomic_DNA"/>
</dbReference>
<sequence length="52" mass="5834">MECRFDLIVALGPTLIPCYIGDLRIGTGDSPLYRRWNTFCPSLLFLSGKLAE</sequence>
<comment type="caution">
    <text evidence="1">The sequence shown here is derived from an EMBL/GenBank/DDBJ whole genome shotgun (WGS) entry which is preliminary data.</text>
</comment>
<protein>
    <submittedName>
        <fullName evidence="1">Uncharacterized protein</fullName>
    </submittedName>
</protein>
<reference evidence="1 2" key="1">
    <citation type="journal article" date="2021" name="BMC Genomics">
        <title>Datura genome reveals duplications of psychoactive alkaloid biosynthetic genes and high mutation rate following tissue culture.</title>
        <authorList>
            <person name="Rajewski A."/>
            <person name="Carter-House D."/>
            <person name="Stajich J."/>
            <person name="Litt A."/>
        </authorList>
    </citation>
    <scope>NUCLEOTIDE SEQUENCE [LARGE SCALE GENOMIC DNA]</scope>
    <source>
        <strain evidence="1">AR-01</strain>
    </source>
</reference>
<dbReference type="Proteomes" id="UP000823775">
    <property type="component" value="Unassembled WGS sequence"/>
</dbReference>